<dbReference type="EMBL" id="KZ679008">
    <property type="protein sequence ID" value="PSS23129.1"/>
    <property type="molecule type" value="Genomic_DNA"/>
</dbReference>
<protein>
    <recommendedName>
        <fullName evidence="1">Trimethylguanosine synthase</fullName>
    </recommendedName>
    <alternativeName>
        <fullName evidence="7">Cap-specific guanine-N(2) methyltransferase</fullName>
    </alternativeName>
</protein>
<comment type="catalytic activity">
    <reaction evidence="6">
        <text>a 5'-end (N(7)-methyl 5'-triphosphoguanosine)-ribonucleoside in snRNA + S-adenosyl-L-methionine = a 5'-end (N(2),N(7)-dimethyl 5'-triphosphoguanosine)-ribonucleoside in snRNA + S-adenosyl-L-homocysteine + H(+)</text>
        <dbReference type="Rhea" id="RHEA:78471"/>
        <dbReference type="Rhea" id="RHEA-COMP:19085"/>
        <dbReference type="Rhea" id="RHEA-COMP:19087"/>
        <dbReference type="ChEBI" id="CHEBI:15378"/>
        <dbReference type="ChEBI" id="CHEBI:57856"/>
        <dbReference type="ChEBI" id="CHEBI:59789"/>
        <dbReference type="ChEBI" id="CHEBI:156461"/>
        <dbReference type="ChEBI" id="CHEBI:172880"/>
    </reaction>
    <physiologicalReaction direction="left-to-right" evidence="6">
        <dbReference type="Rhea" id="RHEA:78472"/>
    </physiologicalReaction>
</comment>
<dbReference type="SUPFAM" id="SSF53335">
    <property type="entry name" value="S-adenosyl-L-methionine-dependent methyltransferases"/>
    <property type="match status" value="1"/>
</dbReference>
<evidence type="ECO:0000256" key="4">
    <source>
        <dbReference type="ARBA" id="ARBA00048740"/>
    </source>
</evidence>
<evidence type="ECO:0000313" key="9">
    <source>
        <dbReference type="Proteomes" id="UP000241818"/>
    </source>
</evidence>
<accession>A0A2T3B8C0</accession>
<evidence type="ECO:0000313" key="8">
    <source>
        <dbReference type="EMBL" id="PSS23129.1"/>
    </source>
</evidence>
<sequence length="236" mass="26077">MNLFPLTDECHHYSHVSEVPWDIQKYWHQRNSIFSCYNKGIRMTDDAWFGVTPEPVAKKVAEDLAAFADPSKTIVIDIFGGVGGNSIAFALSGRWAQVITIEKDPSVIACAQHNAALYGVRDQITWVNDDCFSYLSSNTWIDPSKTVIFGSPPWGGPGYTSDKIFSLNTMQPYSAKQIHDACRGMDSALYLPRTSDLRQIARLAPKGKKVEVVQYCMEGASKAMVAYIPASPVATS</sequence>
<evidence type="ECO:0000256" key="3">
    <source>
        <dbReference type="ARBA" id="ARBA00047418"/>
    </source>
</evidence>
<dbReference type="Proteomes" id="UP000241818">
    <property type="component" value="Unassembled WGS sequence"/>
</dbReference>
<comment type="catalytic activity">
    <reaction evidence="3">
        <text>a 5'-end (N(2),N(7)-dimethyl 5'-triphosphoguanosine)-ribonucleoside in snoRNA + S-adenosyl-L-methionine = a 5'-end (N(2),N(2),N(7)-trimethyl 5'-triphosphoguanosine)-ribonucleoside in snoRNA + S-adenosyl-L-homocysteine + H(+)</text>
        <dbReference type="Rhea" id="RHEA:78507"/>
        <dbReference type="Rhea" id="RHEA-COMP:19088"/>
        <dbReference type="Rhea" id="RHEA-COMP:19090"/>
        <dbReference type="ChEBI" id="CHEBI:15378"/>
        <dbReference type="ChEBI" id="CHEBI:57856"/>
        <dbReference type="ChEBI" id="CHEBI:59789"/>
        <dbReference type="ChEBI" id="CHEBI:167623"/>
        <dbReference type="ChEBI" id="CHEBI:172880"/>
    </reaction>
    <physiologicalReaction direction="left-to-right" evidence="3">
        <dbReference type="Rhea" id="RHEA:78508"/>
    </physiologicalReaction>
</comment>
<comment type="similarity">
    <text evidence="2">Belongs to the methyltransferase superfamily. Trimethylguanosine synthase family.</text>
</comment>
<comment type="catalytic activity">
    <reaction evidence="4">
        <text>a 5'-end (N(7)-methyl 5'-triphosphoguanosine)-ribonucleoside in snoRNA + S-adenosyl-L-methionine = a 5'-end (N(2),N(7)-dimethyl 5'-triphosphoguanosine)-ribonucleoside in snoRNA + S-adenosyl-L-homocysteine + H(+)</text>
        <dbReference type="Rhea" id="RHEA:78475"/>
        <dbReference type="Rhea" id="RHEA-COMP:19086"/>
        <dbReference type="Rhea" id="RHEA-COMP:19088"/>
        <dbReference type="ChEBI" id="CHEBI:15378"/>
        <dbReference type="ChEBI" id="CHEBI:57856"/>
        <dbReference type="ChEBI" id="CHEBI:59789"/>
        <dbReference type="ChEBI" id="CHEBI:156461"/>
        <dbReference type="ChEBI" id="CHEBI:172880"/>
    </reaction>
    <physiologicalReaction direction="left-to-right" evidence="4">
        <dbReference type="Rhea" id="RHEA:78476"/>
    </physiologicalReaction>
</comment>
<reference evidence="8 9" key="1">
    <citation type="journal article" date="2018" name="New Phytol.">
        <title>Comparative genomics and transcriptomics depict ericoid mycorrhizal fungi as versatile saprotrophs and plant mutualists.</title>
        <authorList>
            <person name="Martino E."/>
            <person name="Morin E."/>
            <person name="Grelet G.A."/>
            <person name="Kuo A."/>
            <person name="Kohler A."/>
            <person name="Daghino S."/>
            <person name="Barry K.W."/>
            <person name="Cichocki N."/>
            <person name="Clum A."/>
            <person name="Dockter R.B."/>
            <person name="Hainaut M."/>
            <person name="Kuo R.C."/>
            <person name="LaButti K."/>
            <person name="Lindahl B.D."/>
            <person name="Lindquist E.A."/>
            <person name="Lipzen A."/>
            <person name="Khouja H.R."/>
            <person name="Magnuson J."/>
            <person name="Murat C."/>
            <person name="Ohm R.A."/>
            <person name="Singer S.W."/>
            <person name="Spatafora J.W."/>
            <person name="Wang M."/>
            <person name="Veneault-Fourrey C."/>
            <person name="Henrissat B."/>
            <person name="Grigoriev I.V."/>
            <person name="Martin F.M."/>
            <person name="Perotto S."/>
        </authorList>
    </citation>
    <scope>NUCLEOTIDE SEQUENCE [LARGE SCALE GENOMIC DNA]</scope>
    <source>
        <strain evidence="8 9">ATCC 22711</strain>
    </source>
</reference>
<dbReference type="InterPro" id="IPR019012">
    <property type="entry name" value="RNA_cap_Gua-N2-MeTrfase"/>
</dbReference>
<evidence type="ECO:0000256" key="6">
    <source>
        <dbReference type="ARBA" id="ARBA00049075"/>
    </source>
</evidence>
<dbReference type="Pfam" id="PF09445">
    <property type="entry name" value="Methyltransf_15"/>
    <property type="match status" value="1"/>
</dbReference>
<dbReference type="Gene3D" id="3.40.50.150">
    <property type="entry name" value="Vaccinia Virus protein VP39"/>
    <property type="match status" value="1"/>
</dbReference>
<dbReference type="RefSeq" id="XP_024723175.1">
    <property type="nucleotide sequence ID" value="XM_024870095.1"/>
</dbReference>
<evidence type="ECO:0000256" key="1">
    <source>
        <dbReference type="ARBA" id="ARBA00018517"/>
    </source>
</evidence>
<keyword evidence="9" id="KW-1185">Reference proteome</keyword>
<evidence type="ECO:0000256" key="5">
    <source>
        <dbReference type="ARBA" id="ARBA00048763"/>
    </source>
</evidence>
<dbReference type="InterPro" id="IPR029063">
    <property type="entry name" value="SAM-dependent_MTases_sf"/>
</dbReference>
<dbReference type="PANTHER" id="PTHR14741">
    <property type="entry name" value="S-ADENOSYLMETHIONINE-DEPENDENT METHYLTRANSFERASE RELATED"/>
    <property type="match status" value="1"/>
</dbReference>
<evidence type="ECO:0000256" key="7">
    <source>
        <dbReference type="ARBA" id="ARBA00049790"/>
    </source>
</evidence>
<dbReference type="OrthoDB" id="194443at2759"/>
<evidence type="ECO:0000256" key="2">
    <source>
        <dbReference type="ARBA" id="ARBA00025783"/>
    </source>
</evidence>
<dbReference type="GO" id="GO:0071164">
    <property type="term" value="F:RNA cap trimethylguanosine synthase activity"/>
    <property type="evidence" value="ECO:0007669"/>
    <property type="project" value="TreeGrafter"/>
</dbReference>
<dbReference type="GeneID" id="36578176"/>
<name>A0A2T3B8C0_AMORE</name>
<dbReference type="PANTHER" id="PTHR14741:SF32">
    <property type="entry name" value="TRIMETHYLGUANOSINE SYNTHASE"/>
    <property type="match status" value="1"/>
</dbReference>
<dbReference type="FunFam" id="3.40.50.150:FF:000270">
    <property type="entry name" value="RNA methylase family protein"/>
    <property type="match status" value="1"/>
</dbReference>
<comment type="catalytic activity">
    <reaction evidence="5">
        <text>a 5'-end (N(2),N(7)-dimethyl 5'-triphosphoguanosine)-ribonucleoside in snRNA + S-adenosyl-L-methionine = a 5'-end (N(2),N(2),N(7)-trimethyl 5'-triphosphoguanosine)-ribonucleoside in snRNA + S-adenosyl-L-homocysteine + H(+)</text>
        <dbReference type="Rhea" id="RHEA:78479"/>
        <dbReference type="Rhea" id="RHEA-COMP:19087"/>
        <dbReference type="Rhea" id="RHEA-COMP:19089"/>
        <dbReference type="ChEBI" id="CHEBI:15378"/>
        <dbReference type="ChEBI" id="CHEBI:57856"/>
        <dbReference type="ChEBI" id="CHEBI:59789"/>
        <dbReference type="ChEBI" id="CHEBI:167623"/>
        <dbReference type="ChEBI" id="CHEBI:172880"/>
    </reaction>
    <physiologicalReaction direction="left-to-right" evidence="5">
        <dbReference type="Rhea" id="RHEA:78480"/>
    </physiologicalReaction>
</comment>
<dbReference type="GO" id="GO:0005634">
    <property type="term" value="C:nucleus"/>
    <property type="evidence" value="ECO:0007669"/>
    <property type="project" value="TreeGrafter"/>
</dbReference>
<dbReference type="FunCoup" id="A0A2T3B8C0">
    <property type="interactions" value="112"/>
</dbReference>
<proteinExistence type="inferred from homology"/>
<gene>
    <name evidence="8" type="ORF">M430DRAFT_98086</name>
</gene>
<dbReference type="STRING" id="857342.A0A2T3B8C0"/>
<dbReference type="CDD" id="cd02440">
    <property type="entry name" value="AdoMet_MTases"/>
    <property type="match status" value="1"/>
</dbReference>
<dbReference type="AlphaFoldDB" id="A0A2T3B8C0"/>
<organism evidence="8 9">
    <name type="scientific">Amorphotheca resinae ATCC 22711</name>
    <dbReference type="NCBI Taxonomy" id="857342"/>
    <lineage>
        <taxon>Eukaryota</taxon>
        <taxon>Fungi</taxon>
        <taxon>Dikarya</taxon>
        <taxon>Ascomycota</taxon>
        <taxon>Pezizomycotina</taxon>
        <taxon>Leotiomycetes</taxon>
        <taxon>Helotiales</taxon>
        <taxon>Amorphothecaceae</taxon>
        <taxon>Amorphotheca</taxon>
    </lineage>
</organism>
<dbReference type="InParanoid" id="A0A2T3B8C0"/>